<dbReference type="Proteomes" id="UP000288805">
    <property type="component" value="Unassembled WGS sequence"/>
</dbReference>
<sequence length="102" mass="11348">MLNRSIVEINEIFNCKNLWPLSRSNGTLSVLFPSANTLRLHGQPNEPLMIVGFSRGCEGCPYSACGSGKTTVAQLLYNDERVKKHFSLENMSLVLQPLLIPK</sequence>
<evidence type="ECO:0000313" key="2">
    <source>
        <dbReference type="Proteomes" id="UP000288805"/>
    </source>
</evidence>
<evidence type="ECO:0000313" key="1">
    <source>
        <dbReference type="EMBL" id="RVW67120.1"/>
    </source>
</evidence>
<dbReference type="AlphaFoldDB" id="A0A438G4I2"/>
<protein>
    <submittedName>
        <fullName evidence="1">Uncharacterized protein</fullName>
    </submittedName>
</protein>
<reference evidence="1 2" key="1">
    <citation type="journal article" date="2018" name="PLoS Genet.">
        <title>Population sequencing reveals clonal diversity and ancestral inbreeding in the grapevine cultivar Chardonnay.</title>
        <authorList>
            <person name="Roach M.J."/>
            <person name="Johnson D.L."/>
            <person name="Bohlmann J."/>
            <person name="van Vuuren H.J."/>
            <person name="Jones S.J."/>
            <person name="Pretorius I.S."/>
            <person name="Schmidt S.A."/>
            <person name="Borneman A.R."/>
        </authorList>
    </citation>
    <scope>NUCLEOTIDE SEQUENCE [LARGE SCALE GENOMIC DNA]</scope>
    <source>
        <strain evidence="2">cv. Chardonnay</strain>
        <tissue evidence="1">Leaf</tissue>
    </source>
</reference>
<proteinExistence type="predicted"/>
<dbReference type="EMBL" id="QGNW01000602">
    <property type="protein sequence ID" value="RVW67120.1"/>
    <property type="molecule type" value="Genomic_DNA"/>
</dbReference>
<gene>
    <name evidence="1" type="ORF">CK203_063897</name>
</gene>
<accession>A0A438G4I2</accession>
<organism evidence="1 2">
    <name type="scientific">Vitis vinifera</name>
    <name type="common">Grape</name>
    <dbReference type="NCBI Taxonomy" id="29760"/>
    <lineage>
        <taxon>Eukaryota</taxon>
        <taxon>Viridiplantae</taxon>
        <taxon>Streptophyta</taxon>
        <taxon>Embryophyta</taxon>
        <taxon>Tracheophyta</taxon>
        <taxon>Spermatophyta</taxon>
        <taxon>Magnoliopsida</taxon>
        <taxon>eudicotyledons</taxon>
        <taxon>Gunneridae</taxon>
        <taxon>Pentapetalae</taxon>
        <taxon>rosids</taxon>
        <taxon>Vitales</taxon>
        <taxon>Vitaceae</taxon>
        <taxon>Viteae</taxon>
        <taxon>Vitis</taxon>
    </lineage>
</organism>
<name>A0A438G4I2_VITVI</name>
<comment type="caution">
    <text evidence="1">The sequence shown here is derived from an EMBL/GenBank/DDBJ whole genome shotgun (WGS) entry which is preliminary data.</text>
</comment>